<feature type="region of interest" description="Disordered" evidence="1">
    <location>
        <begin position="1"/>
        <end position="43"/>
    </location>
</feature>
<name>A0A2G5VMD1_9PELO</name>
<evidence type="ECO:0000313" key="2">
    <source>
        <dbReference type="EMBL" id="PIC52922.1"/>
    </source>
</evidence>
<comment type="caution">
    <text evidence="2">The sequence shown here is derived from an EMBL/GenBank/DDBJ whole genome shotgun (WGS) entry which is preliminary data.</text>
</comment>
<dbReference type="AlphaFoldDB" id="A0A2G5VMD1"/>
<organism evidence="2 3">
    <name type="scientific">Caenorhabditis nigoni</name>
    <dbReference type="NCBI Taxonomy" id="1611254"/>
    <lineage>
        <taxon>Eukaryota</taxon>
        <taxon>Metazoa</taxon>
        <taxon>Ecdysozoa</taxon>
        <taxon>Nematoda</taxon>
        <taxon>Chromadorea</taxon>
        <taxon>Rhabditida</taxon>
        <taxon>Rhabditina</taxon>
        <taxon>Rhabditomorpha</taxon>
        <taxon>Rhabditoidea</taxon>
        <taxon>Rhabditidae</taxon>
        <taxon>Peloderinae</taxon>
        <taxon>Caenorhabditis</taxon>
    </lineage>
</organism>
<reference evidence="3" key="1">
    <citation type="submission" date="2017-10" db="EMBL/GenBank/DDBJ databases">
        <title>Rapid genome shrinkage in a self-fertile nematode reveals novel sperm competition proteins.</title>
        <authorList>
            <person name="Yin D."/>
            <person name="Schwarz E.M."/>
            <person name="Thomas C.G."/>
            <person name="Felde R.L."/>
            <person name="Korf I.F."/>
            <person name="Cutter A.D."/>
            <person name="Schartner C.M."/>
            <person name="Ralston E.J."/>
            <person name="Meyer B.J."/>
            <person name="Haag E.S."/>
        </authorList>
    </citation>
    <scope>NUCLEOTIDE SEQUENCE [LARGE SCALE GENOMIC DNA]</scope>
    <source>
        <strain evidence="3">JU1422</strain>
    </source>
</reference>
<dbReference type="Proteomes" id="UP000230233">
    <property type="component" value="Chromosome I"/>
</dbReference>
<protein>
    <submittedName>
        <fullName evidence="2">Uncharacterized protein</fullName>
    </submittedName>
</protein>
<sequence>MPEGNNFRRAKLPQESASLTSAHSLAHQSMRSTERCSTGPAPRRVIIRQPGADTLSHNSMLSPPPCLCVSHISNHSSIVIIILVSLPTCSHAGRLLLPQLPFLTPPFTNIYCILLGTLLPS</sequence>
<accession>A0A2G5VMD1</accession>
<keyword evidence="3" id="KW-1185">Reference proteome</keyword>
<dbReference type="EMBL" id="PDUG01000001">
    <property type="protein sequence ID" value="PIC52922.1"/>
    <property type="molecule type" value="Genomic_DNA"/>
</dbReference>
<proteinExistence type="predicted"/>
<evidence type="ECO:0000256" key="1">
    <source>
        <dbReference type="SAM" id="MobiDB-lite"/>
    </source>
</evidence>
<gene>
    <name evidence="2" type="primary">Cnig_chr_I.g2834</name>
    <name evidence="2" type="ORF">B9Z55_002834</name>
</gene>
<evidence type="ECO:0000313" key="3">
    <source>
        <dbReference type="Proteomes" id="UP000230233"/>
    </source>
</evidence>
<feature type="compositionally biased region" description="Low complexity" evidence="1">
    <location>
        <begin position="16"/>
        <end position="29"/>
    </location>
</feature>